<evidence type="ECO:0000256" key="2">
    <source>
        <dbReference type="ARBA" id="ARBA00022692"/>
    </source>
</evidence>
<dbReference type="InterPro" id="IPR011527">
    <property type="entry name" value="ABC1_TM_dom"/>
</dbReference>
<feature type="transmembrane region" description="Helical" evidence="5">
    <location>
        <begin position="54"/>
        <end position="79"/>
    </location>
</feature>
<organism evidence="7 8">
    <name type="scientific">Legionella maceachernii</name>
    <dbReference type="NCBI Taxonomy" id="466"/>
    <lineage>
        <taxon>Bacteria</taxon>
        <taxon>Pseudomonadati</taxon>
        <taxon>Pseudomonadota</taxon>
        <taxon>Gammaproteobacteria</taxon>
        <taxon>Legionellales</taxon>
        <taxon>Legionellaceae</taxon>
        <taxon>Legionella</taxon>
    </lineage>
</organism>
<evidence type="ECO:0000256" key="5">
    <source>
        <dbReference type="SAM" id="Phobius"/>
    </source>
</evidence>
<keyword evidence="7" id="KW-0067">ATP-binding</keyword>
<keyword evidence="2 5" id="KW-0812">Transmembrane</keyword>
<dbReference type="PATRIC" id="fig|466.6.peg.2575"/>
<evidence type="ECO:0000313" key="8">
    <source>
        <dbReference type="Proteomes" id="UP000054908"/>
    </source>
</evidence>
<dbReference type="GO" id="GO:0005524">
    <property type="term" value="F:ATP binding"/>
    <property type="evidence" value="ECO:0007669"/>
    <property type="project" value="UniProtKB-KW"/>
</dbReference>
<keyword evidence="7" id="KW-0547">Nucleotide-binding</keyword>
<evidence type="ECO:0000256" key="1">
    <source>
        <dbReference type="ARBA" id="ARBA00004651"/>
    </source>
</evidence>
<dbReference type="Proteomes" id="UP000054908">
    <property type="component" value="Unassembled WGS sequence"/>
</dbReference>
<reference evidence="7 8" key="1">
    <citation type="submission" date="2015-11" db="EMBL/GenBank/DDBJ databases">
        <title>Genomic analysis of 38 Legionella species identifies large and diverse effector repertoires.</title>
        <authorList>
            <person name="Burstein D."/>
            <person name="Amaro F."/>
            <person name="Zusman T."/>
            <person name="Lifshitz Z."/>
            <person name="Cohen O."/>
            <person name="Gilbert J.A."/>
            <person name="Pupko T."/>
            <person name="Shuman H.A."/>
            <person name="Segal G."/>
        </authorList>
    </citation>
    <scope>NUCLEOTIDE SEQUENCE [LARGE SCALE GENOMIC DNA]</scope>
    <source>
        <strain evidence="7 8">PX-1-G2-E2</strain>
    </source>
</reference>
<gene>
    <name evidence="7" type="ORF">Lmac_2421</name>
</gene>
<comment type="subcellular location">
    <subcellularLocation>
        <location evidence="1">Cell membrane</location>
        <topology evidence="1">Multi-pass membrane protein</topology>
    </subcellularLocation>
</comment>
<evidence type="ECO:0000256" key="4">
    <source>
        <dbReference type="ARBA" id="ARBA00023136"/>
    </source>
</evidence>
<protein>
    <submittedName>
        <fullName evidence="7">Toxin secretion ABC transporter HlyB/MsbA family transporter ATP-binding protein</fullName>
    </submittedName>
</protein>
<evidence type="ECO:0000256" key="3">
    <source>
        <dbReference type="ARBA" id="ARBA00022989"/>
    </source>
</evidence>
<dbReference type="PANTHER" id="PTHR43394">
    <property type="entry name" value="ATP-DEPENDENT PERMEASE MDL1, MITOCHONDRIAL"/>
    <property type="match status" value="1"/>
</dbReference>
<dbReference type="PROSITE" id="PS50929">
    <property type="entry name" value="ABC_TM1F"/>
    <property type="match status" value="1"/>
</dbReference>
<sequence>MAKTVSLTADVLDKSTLLSIVIISVLVSMLSLIVPIAAQTLVNLIAFGKLLQPVFTLSVMVFVLMISLGALSVWQLIIIEIIQQKLMVKVSLNLTDQLAHLSLNNFSTHYGPELVNRFFEIVTIKKSLASLLIYGINLGLQVFFGLILLLAYHPLFIIFDGFIILSVLLIIFLPYGKALYSAKQECDKKHKIGTWLEEILINRFLFKFNFYDRFVLQETDRRLVEFLKVRNQHFKELIKQQTGFYLLSALATSLLLGLGGYLVINNQLSLGQLVASEIVLGSFIYAFKRFGTLLENYYDLRASSDKISALLSLPAEKEQKSLSFLSSLDHLRLRFGANNEAVVTVKRPLIIKTESSDLCQNFVEELFGFTNHNLLKIDINEVPCDNKHLVPLRHHSLLITGTQWFAGSIYDNLFLRHKNIANKEVYALLERLQLIDKIRKLPEDLHTVIYDWQSVFTEVELTKLMIARAFFLKPQLLVIDRGLDLFDSQTLKEIFVLLERLESTLLIILSKRSDLPLSAHFSIVNI</sequence>
<dbReference type="InterPro" id="IPR027417">
    <property type="entry name" value="P-loop_NTPase"/>
</dbReference>
<dbReference type="Gene3D" id="3.40.50.300">
    <property type="entry name" value="P-loop containing nucleotide triphosphate hydrolases"/>
    <property type="match status" value="1"/>
</dbReference>
<proteinExistence type="predicted"/>
<dbReference type="GO" id="GO:0015421">
    <property type="term" value="F:ABC-type oligopeptide transporter activity"/>
    <property type="evidence" value="ECO:0007669"/>
    <property type="project" value="TreeGrafter"/>
</dbReference>
<keyword evidence="8" id="KW-1185">Reference proteome</keyword>
<feature type="transmembrane region" description="Helical" evidence="5">
    <location>
        <begin position="156"/>
        <end position="175"/>
    </location>
</feature>
<dbReference type="InterPro" id="IPR039421">
    <property type="entry name" value="Type_1_exporter"/>
</dbReference>
<keyword evidence="3 5" id="KW-1133">Transmembrane helix</keyword>
<dbReference type="RefSeq" id="WP_058453125.1">
    <property type="nucleotide sequence ID" value="NZ_CAAAIB010000014.1"/>
</dbReference>
<feature type="transmembrane region" description="Helical" evidence="5">
    <location>
        <begin position="244"/>
        <end position="264"/>
    </location>
</feature>
<feature type="transmembrane region" description="Helical" evidence="5">
    <location>
        <begin position="131"/>
        <end position="150"/>
    </location>
</feature>
<dbReference type="PANTHER" id="PTHR43394:SF4">
    <property type="entry name" value="TOXIN SECRETION ABC TRANSPORTER ATP-BINDING PROTEIN"/>
    <property type="match status" value="1"/>
</dbReference>
<dbReference type="STRING" id="466.Lmac_2421"/>
<keyword evidence="4 5" id="KW-0472">Membrane</keyword>
<name>A0A0W0VX69_9GAMM</name>
<dbReference type="SUPFAM" id="SSF90123">
    <property type="entry name" value="ABC transporter transmembrane region"/>
    <property type="match status" value="1"/>
</dbReference>
<dbReference type="GO" id="GO:0005886">
    <property type="term" value="C:plasma membrane"/>
    <property type="evidence" value="ECO:0007669"/>
    <property type="project" value="UniProtKB-SubCell"/>
</dbReference>
<dbReference type="Gene3D" id="1.20.1560.10">
    <property type="entry name" value="ABC transporter type 1, transmembrane domain"/>
    <property type="match status" value="1"/>
</dbReference>
<feature type="transmembrane region" description="Helical" evidence="5">
    <location>
        <begin position="20"/>
        <end position="42"/>
    </location>
</feature>
<evidence type="ECO:0000313" key="7">
    <source>
        <dbReference type="EMBL" id="KTD24884.1"/>
    </source>
</evidence>
<accession>A0A0W0VX69</accession>
<evidence type="ECO:0000259" key="6">
    <source>
        <dbReference type="PROSITE" id="PS50929"/>
    </source>
</evidence>
<dbReference type="SUPFAM" id="SSF52540">
    <property type="entry name" value="P-loop containing nucleoside triphosphate hydrolases"/>
    <property type="match status" value="1"/>
</dbReference>
<dbReference type="InterPro" id="IPR036640">
    <property type="entry name" value="ABC1_TM_sf"/>
</dbReference>
<feature type="domain" description="ABC transmembrane type-1" evidence="6">
    <location>
        <begin position="20"/>
        <end position="299"/>
    </location>
</feature>
<dbReference type="OrthoDB" id="311344at2"/>
<comment type="caution">
    <text evidence="7">The sequence shown here is derived from an EMBL/GenBank/DDBJ whole genome shotgun (WGS) entry which is preliminary data.</text>
</comment>
<dbReference type="EMBL" id="LNYL01000048">
    <property type="protein sequence ID" value="KTD24884.1"/>
    <property type="molecule type" value="Genomic_DNA"/>
</dbReference>
<dbReference type="AlphaFoldDB" id="A0A0W0VX69"/>